<feature type="non-terminal residue" evidence="1">
    <location>
        <position position="380"/>
    </location>
</feature>
<protein>
    <submittedName>
        <fullName evidence="1">Uncharacterized protein</fullName>
    </submittedName>
</protein>
<evidence type="ECO:0000313" key="1">
    <source>
        <dbReference type="EMBL" id="KAK3055083.1"/>
    </source>
</evidence>
<name>A0ACC3CY61_9PEZI</name>
<organism evidence="1 2">
    <name type="scientific">Coniosporium uncinatum</name>
    <dbReference type="NCBI Taxonomy" id="93489"/>
    <lineage>
        <taxon>Eukaryota</taxon>
        <taxon>Fungi</taxon>
        <taxon>Dikarya</taxon>
        <taxon>Ascomycota</taxon>
        <taxon>Pezizomycotina</taxon>
        <taxon>Dothideomycetes</taxon>
        <taxon>Dothideomycetes incertae sedis</taxon>
        <taxon>Coniosporium</taxon>
    </lineage>
</organism>
<gene>
    <name evidence="1" type="ORF">LTS18_011923</name>
</gene>
<keyword evidence="2" id="KW-1185">Reference proteome</keyword>
<comment type="caution">
    <text evidence="1">The sequence shown here is derived from an EMBL/GenBank/DDBJ whole genome shotgun (WGS) entry which is preliminary data.</text>
</comment>
<evidence type="ECO:0000313" key="2">
    <source>
        <dbReference type="Proteomes" id="UP001186974"/>
    </source>
</evidence>
<reference evidence="1" key="1">
    <citation type="submission" date="2024-09" db="EMBL/GenBank/DDBJ databases">
        <title>Black Yeasts Isolated from many extreme environments.</title>
        <authorList>
            <person name="Coleine C."/>
            <person name="Stajich J.E."/>
            <person name="Selbmann L."/>
        </authorList>
    </citation>
    <scope>NUCLEOTIDE SEQUENCE</scope>
    <source>
        <strain evidence="1">CCFEE 5737</strain>
    </source>
</reference>
<sequence length="380" mass="42991">MRDPSNYSTLSLSSPLTPPGTPDDYPRSSRCLSAKNKDFYRWRPSYHLMAPGGWMNDPCGLGFDRETGLYHVSFQWNPHDNNWGNISWAHATSPDLVSWTIDEKPCLSPDTLYDRRGVFTGCLLNADDGWLVYVYTSVSALPIHYTLDYRRGCESLSLAASRDNGNTWFKYPSNPVLPGPPEGVEVTGFRDPFVAPWPAMSRLLGRDERRSMYGTISGGIRDQTPTLFLYSIDTRSIHKWDYLGQLVDLGQNFRPSKWSGDLGKNWEVTNFLTLYDDNAASVSRNFLVMGVEGVQAANSLNKEEEKEGKQHEAKDTLKAPKRTLRNQLWMCGNLQKKHDDPTSSTTKINMTYNYGGYLDHGCLYAANSFHDPVSSAQIYY</sequence>
<dbReference type="Proteomes" id="UP001186974">
    <property type="component" value="Unassembled WGS sequence"/>
</dbReference>
<accession>A0ACC3CY61</accession>
<dbReference type="EMBL" id="JAWDJW010009835">
    <property type="protein sequence ID" value="KAK3055083.1"/>
    <property type="molecule type" value="Genomic_DNA"/>
</dbReference>
<proteinExistence type="predicted"/>